<dbReference type="Proteomes" id="UP000072741">
    <property type="component" value="Unassembled WGS sequence"/>
</dbReference>
<evidence type="ECO:0000313" key="3">
    <source>
        <dbReference type="EMBL" id="KTT18971.1"/>
    </source>
</evidence>
<dbReference type="InterPro" id="IPR038522">
    <property type="entry name" value="T4/T6SS_DotU_sf"/>
</dbReference>
<keyword evidence="1" id="KW-0812">Transmembrane</keyword>
<dbReference type="Gene3D" id="1.25.40.590">
    <property type="entry name" value="Type IV / VI secretion system, DotU"/>
    <property type="match status" value="1"/>
</dbReference>
<dbReference type="RefSeq" id="WP_193758128.1">
    <property type="nucleotide sequence ID" value="NZ_LDSL01000096.1"/>
</dbReference>
<protein>
    <recommendedName>
        <fullName evidence="2">Type IV / VI secretion system DotU domain-containing protein</fullName>
    </recommendedName>
</protein>
<keyword evidence="4" id="KW-1185">Reference proteome</keyword>
<name>A0A147GS79_9BURK</name>
<organism evidence="3 4">
    <name type="scientific">Pseudacidovorax intermedius</name>
    <dbReference type="NCBI Taxonomy" id="433924"/>
    <lineage>
        <taxon>Bacteria</taxon>
        <taxon>Pseudomonadati</taxon>
        <taxon>Pseudomonadota</taxon>
        <taxon>Betaproteobacteria</taxon>
        <taxon>Burkholderiales</taxon>
        <taxon>Comamonadaceae</taxon>
        <taxon>Pseudacidovorax</taxon>
    </lineage>
</organism>
<accession>A0A147GS79</accession>
<dbReference type="InterPro" id="IPR017732">
    <property type="entry name" value="T4/T6SS_DotU"/>
</dbReference>
<evidence type="ECO:0000259" key="2">
    <source>
        <dbReference type="Pfam" id="PF09850"/>
    </source>
</evidence>
<dbReference type="PANTHER" id="PTHR38033:SF1">
    <property type="entry name" value="DOTU FAMILY TYPE IV_VI SECRETION SYSTEM PROTEIN"/>
    <property type="match status" value="1"/>
</dbReference>
<feature type="domain" description="Type IV / VI secretion system DotU" evidence="2">
    <location>
        <begin position="6"/>
        <end position="179"/>
    </location>
</feature>
<keyword evidence="1" id="KW-1133">Transmembrane helix</keyword>
<keyword evidence="1" id="KW-0472">Membrane</keyword>
<proteinExistence type="predicted"/>
<evidence type="ECO:0000313" key="4">
    <source>
        <dbReference type="Proteomes" id="UP000072741"/>
    </source>
</evidence>
<feature type="non-terminal residue" evidence="3">
    <location>
        <position position="1"/>
    </location>
</feature>
<dbReference type="Pfam" id="PF09850">
    <property type="entry name" value="DotU"/>
    <property type="match status" value="1"/>
</dbReference>
<dbReference type="EMBL" id="LDSL01000096">
    <property type="protein sequence ID" value="KTT18971.1"/>
    <property type="molecule type" value="Genomic_DNA"/>
</dbReference>
<feature type="transmembrane region" description="Helical" evidence="1">
    <location>
        <begin position="165"/>
        <end position="184"/>
    </location>
</feature>
<dbReference type="PANTHER" id="PTHR38033">
    <property type="entry name" value="MEMBRANE PROTEIN-RELATED"/>
    <property type="match status" value="1"/>
</dbReference>
<evidence type="ECO:0000256" key="1">
    <source>
        <dbReference type="SAM" id="Phobius"/>
    </source>
</evidence>
<comment type="caution">
    <text evidence="3">The sequence shown here is derived from an EMBL/GenBank/DDBJ whole genome shotgun (WGS) entry which is preliminary data.</text>
</comment>
<gene>
    <name evidence="3" type="ORF">NS331_15390</name>
</gene>
<reference evidence="3 4" key="1">
    <citation type="journal article" date="2016" name="Front. Microbiol.">
        <title>Genomic Resource of Rice Seed Associated Bacteria.</title>
        <authorList>
            <person name="Midha S."/>
            <person name="Bansal K."/>
            <person name="Sharma S."/>
            <person name="Kumar N."/>
            <person name="Patil P.P."/>
            <person name="Chaudhry V."/>
            <person name="Patil P.B."/>
        </authorList>
    </citation>
    <scope>NUCLEOTIDE SEQUENCE [LARGE SCALE GENOMIC DNA]</scope>
    <source>
        <strain evidence="3 4">NS331</strain>
    </source>
</reference>
<dbReference type="AlphaFoldDB" id="A0A147GS79"/>
<sequence length="214" mass="22611">ASDAAAGEAGDVARRLIGQLRAFERNALRLCGSPEAVTGASYLLCTLADELLTRRMGLNWTLESLLVYHHADAHGGQRCWALLDELLAPDAARRQPHRKPLLALYDLAIALGMRGVHALAPGGEQALHQLRTRLQAELGDAAAQAPGPAEMMALATRHARPSRRWLGVGLAAAVLLAVAGLHAATQRQLEAQWLAAARDAAQALAADGTPGSRP</sequence>